<dbReference type="AlphaFoldDB" id="A0A919N9I3"/>
<evidence type="ECO:0000313" key="2">
    <source>
        <dbReference type="Proteomes" id="UP000629619"/>
    </source>
</evidence>
<dbReference type="InterPro" id="IPR011008">
    <property type="entry name" value="Dimeric_a/b-barrel"/>
</dbReference>
<evidence type="ECO:0000313" key="1">
    <source>
        <dbReference type="EMBL" id="GIF06735.1"/>
    </source>
</evidence>
<dbReference type="Proteomes" id="UP000629619">
    <property type="component" value="Unassembled WGS sequence"/>
</dbReference>
<name>A0A919N9I3_9ACTN</name>
<dbReference type="RefSeq" id="WP_203682173.1">
    <property type="nucleotide sequence ID" value="NZ_BOMW01000040.1"/>
</dbReference>
<organism evidence="1 2">
    <name type="scientific">Actinoplanes siamensis</name>
    <dbReference type="NCBI Taxonomy" id="1223317"/>
    <lineage>
        <taxon>Bacteria</taxon>
        <taxon>Bacillati</taxon>
        <taxon>Actinomycetota</taxon>
        <taxon>Actinomycetes</taxon>
        <taxon>Micromonosporales</taxon>
        <taxon>Micromonosporaceae</taxon>
        <taxon>Actinoplanes</taxon>
    </lineage>
</organism>
<dbReference type="GO" id="GO:0004497">
    <property type="term" value="F:monooxygenase activity"/>
    <property type="evidence" value="ECO:0007669"/>
    <property type="project" value="UniProtKB-KW"/>
</dbReference>
<comment type="caution">
    <text evidence="1">The sequence shown here is derived from an EMBL/GenBank/DDBJ whole genome shotgun (WGS) entry which is preliminary data.</text>
</comment>
<accession>A0A919N9I3</accession>
<keyword evidence="1" id="KW-0503">Monooxygenase</keyword>
<keyword evidence="1" id="KW-0560">Oxidoreductase</keyword>
<proteinExistence type="predicted"/>
<sequence>MIARMWRGWVRTDQAEAYVAYIERTGLAAYRATPGDLGAQMWTRDLGDGRSEVSTVSWWESAEVIRGFAGEDIDRAVFYPEDDDYLIERELSVTHHSVARDCG</sequence>
<dbReference type="SUPFAM" id="SSF54909">
    <property type="entry name" value="Dimeric alpha+beta barrel"/>
    <property type="match status" value="1"/>
</dbReference>
<gene>
    <name evidence="1" type="ORF">Asi03nite_42730</name>
</gene>
<keyword evidence="2" id="KW-1185">Reference proteome</keyword>
<reference evidence="1" key="1">
    <citation type="submission" date="2021-01" db="EMBL/GenBank/DDBJ databases">
        <title>Whole genome shotgun sequence of Actinoplanes siamensis NBRC 109076.</title>
        <authorList>
            <person name="Komaki H."/>
            <person name="Tamura T."/>
        </authorList>
    </citation>
    <scope>NUCLEOTIDE SEQUENCE</scope>
    <source>
        <strain evidence="1">NBRC 109076</strain>
    </source>
</reference>
<dbReference type="EMBL" id="BOMW01000040">
    <property type="protein sequence ID" value="GIF06735.1"/>
    <property type="molecule type" value="Genomic_DNA"/>
</dbReference>
<protein>
    <submittedName>
        <fullName evidence="1">Antibiotic biosynthesis monooxygenase</fullName>
    </submittedName>
</protein>